<dbReference type="Pfam" id="PF00005">
    <property type="entry name" value="ABC_tran"/>
    <property type="match status" value="1"/>
</dbReference>
<evidence type="ECO:0000256" key="1">
    <source>
        <dbReference type="ARBA" id="ARBA00004202"/>
    </source>
</evidence>
<comment type="function">
    <text evidence="9">Probably part of an ABC transporter complex. Responsible for energy coupling to the transport system.</text>
</comment>
<dbReference type="AlphaFoldDB" id="A0A9E7DJS5"/>
<organism evidence="12 13">
    <name type="scientific">Fenollaria massiliensis</name>
    <dbReference type="NCBI Taxonomy" id="938288"/>
    <lineage>
        <taxon>Bacteria</taxon>
        <taxon>Bacillati</taxon>
        <taxon>Bacillota</taxon>
        <taxon>Clostridia</taxon>
        <taxon>Eubacteriales</taxon>
        <taxon>Fenollaria</taxon>
    </lineage>
</organism>
<evidence type="ECO:0000256" key="9">
    <source>
        <dbReference type="ARBA" id="ARBA00025157"/>
    </source>
</evidence>
<dbReference type="NCBIfam" id="TIGR01166">
    <property type="entry name" value="cbiO"/>
    <property type="match status" value="1"/>
</dbReference>
<keyword evidence="6 10" id="KW-0067">ATP-binding</keyword>
<evidence type="ECO:0000313" key="12">
    <source>
        <dbReference type="EMBL" id="UQK59339.1"/>
    </source>
</evidence>
<dbReference type="InterPro" id="IPR003439">
    <property type="entry name" value="ABC_transporter-like_ATP-bd"/>
</dbReference>
<comment type="similarity">
    <text evidence="2 10">Belongs to the ABC transporter superfamily.</text>
</comment>
<dbReference type="PROSITE" id="PS50893">
    <property type="entry name" value="ABC_TRANSPORTER_2"/>
    <property type="match status" value="1"/>
</dbReference>
<keyword evidence="3 10" id="KW-0813">Transport</keyword>
<dbReference type="SMART" id="SM00382">
    <property type="entry name" value="AAA"/>
    <property type="match status" value="1"/>
</dbReference>
<dbReference type="GO" id="GO:0006824">
    <property type="term" value="P:cobalt ion transport"/>
    <property type="evidence" value="ECO:0007669"/>
    <property type="project" value="InterPro"/>
</dbReference>
<evidence type="ECO:0000259" key="11">
    <source>
        <dbReference type="PROSITE" id="PS50893"/>
    </source>
</evidence>
<dbReference type="Gene3D" id="3.40.50.300">
    <property type="entry name" value="P-loop containing nucleotide triphosphate hydrolases"/>
    <property type="match status" value="1"/>
</dbReference>
<protein>
    <recommendedName>
        <fullName evidence="10">ABC transporter ATP-binding protein</fullName>
    </recommendedName>
</protein>
<dbReference type="Proteomes" id="UP000831151">
    <property type="component" value="Chromosome"/>
</dbReference>
<evidence type="ECO:0000256" key="6">
    <source>
        <dbReference type="ARBA" id="ARBA00022840"/>
    </source>
</evidence>
<dbReference type="CDD" id="cd03225">
    <property type="entry name" value="ABC_cobalt_CbiO_domain1"/>
    <property type="match status" value="1"/>
</dbReference>
<dbReference type="GO" id="GO:0016887">
    <property type="term" value="F:ATP hydrolysis activity"/>
    <property type="evidence" value="ECO:0007669"/>
    <property type="project" value="InterPro"/>
</dbReference>
<comment type="function">
    <text evidence="10">Part of an ABC transporter complex. Responsible for energy coupling to the transport system.</text>
</comment>
<dbReference type="FunFam" id="3.40.50.300:FF:000224">
    <property type="entry name" value="Energy-coupling factor transporter ATP-binding protein EcfA"/>
    <property type="match status" value="1"/>
</dbReference>
<reference evidence="12" key="1">
    <citation type="submission" date="2022-04" db="EMBL/GenBank/DDBJ databases">
        <title>Complete genome sequences of Ezakiella coagulans and Fenollaria massiliensis.</title>
        <authorList>
            <person name="France M.T."/>
            <person name="Clifford J."/>
            <person name="Narina S."/>
            <person name="Rutt L."/>
            <person name="Ravel J."/>
        </authorList>
    </citation>
    <scope>NUCLEOTIDE SEQUENCE</scope>
    <source>
        <strain evidence="12">C0061C2</strain>
    </source>
</reference>
<evidence type="ECO:0000256" key="10">
    <source>
        <dbReference type="RuleBase" id="RU364103"/>
    </source>
</evidence>
<keyword evidence="8 10" id="KW-0472">Membrane</keyword>
<dbReference type="InterPro" id="IPR027417">
    <property type="entry name" value="P-loop_NTPase"/>
</dbReference>
<evidence type="ECO:0000256" key="5">
    <source>
        <dbReference type="ARBA" id="ARBA00022741"/>
    </source>
</evidence>
<dbReference type="PANTHER" id="PTHR43553:SF24">
    <property type="entry name" value="ENERGY-COUPLING FACTOR TRANSPORTER ATP-BINDING PROTEIN ECFA1"/>
    <property type="match status" value="1"/>
</dbReference>
<keyword evidence="4 10" id="KW-1003">Cell membrane</keyword>
<dbReference type="InterPro" id="IPR003593">
    <property type="entry name" value="AAA+_ATPase"/>
</dbReference>
<dbReference type="GO" id="GO:0042626">
    <property type="term" value="F:ATPase-coupled transmembrane transporter activity"/>
    <property type="evidence" value="ECO:0007669"/>
    <property type="project" value="TreeGrafter"/>
</dbReference>
<gene>
    <name evidence="12" type="ORF">M1R53_01310</name>
</gene>
<dbReference type="RefSeq" id="WP_249242806.1">
    <property type="nucleotide sequence ID" value="NZ_CP096649.1"/>
</dbReference>
<dbReference type="InterPro" id="IPR015856">
    <property type="entry name" value="ABC_transpr_CbiO/EcfA_su"/>
</dbReference>
<comment type="subcellular location">
    <subcellularLocation>
        <location evidence="1 10">Cell membrane</location>
        <topology evidence="1 10">Peripheral membrane protein</topology>
    </subcellularLocation>
</comment>
<feature type="domain" description="ABC transporter" evidence="11">
    <location>
        <begin position="2"/>
        <end position="236"/>
    </location>
</feature>
<dbReference type="KEGG" id="fms:M1R53_01310"/>
<dbReference type="InterPro" id="IPR005876">
    <property type="entry name" value="Co_trans_ATP-bd"/>
</dbReference>
<proteinExistence type="inferred from homology"/>
<dbReference type="GO" id="GO:0005524">
    <property type="term" value="F:ATP binding"/>
    <property type="evidence" value="ECO:0007669"/>
    <property type="project" value="UniProtKB-UniRule"/>
</dbReference>
<keyword evidence="5 10" id="KW-0547">Nucleotide-binding</keyword>
<evidence type="ECO:0000313" key="13">
    <source>
        <dbReference type="Proteomes" id="UP000831151"/>
    </source>
</evidence>
<dbReference type="InterPro" id="IPR050095">
    <property type="entry name" value="ECF_ABC_transporter_ATP-bd"/>
</dbReference>
<dbReference type="EMBL" id="CP096649">
    <property type="protein sequence ID" value="UQK59339.1"/>
    <property type="molecule type" value="Genomic_DNA"/>
</dbReference>
<name>A0A9E7DJS5_9FIRM</name>
<evidence type="ECO:0000256" key="4">
    <source>
        <dbReference type="ARBA" id="ARBA00022475"/>
    </source>
</evidence>
<evidence type="ECO:0000256" key="8">
    <source>
        <dbReference type="ARBA" id="ARBA00023136"/>
    </source>
</evidence>
<dbReference type="SUPFAM" id="SSF52540">
    <property type="entry name" value="P-loop containing nucleoside triphosphate hydrolases"/>
    <property type="match status" value="1"/>
</dbReference>
<accession>A0A9E7DJS5</accession>
<evidence type="ECO:0000256" key="3">
    <source>
        <dbReference type="ARBA" id="ARBA00022448"/>
    </source>
</evidence>
<sequence length="270" mass="30390">MLEVKNLEYTYESGKKVLDGISLSTKNGAITMVIGENGAGKTTLFKNILGLLKRDKGDIIVDGEELRYDKKSLLNYRKNVTMVFQDPDNQIFYSNVFDDTAFTLRNLGYDEETVKERVDNALRSANAYELKEMPVHFLSYGQKKRVAIASAIALGAQYILMDEPTAGLDPVSIGILKKTISSIAKNSSLLISTHDMEFCYEMADYIYVVKDAKIIKEGSKYEIFKDEDVIKRANQELPLCVRVANALGVDFFDNNDQMIEELKAYAKHSS</sequence>
<evidence type="ECO:0000256" key="7">
    <source>
        <dbReference type="ARBA" id="ARBA00022967"/>
    </source>
</evidence>
<keyword evidence="7" id="KW-1278">Translocase</keyword>
<dbReference type="GO" id="GO:0043190">
    <property type="term" value="C:ATP-binding cassette (ABC) transporter complex"/>
    <property type="evidence" value="ECO:0007669"/>
    <property type="project" value="TreeGrafter"/>
</dbReference>
<dbReference type="PANTHER" id="PTHR43553">
    <property type="entry name" value="HEAVY METAL TRANSPORTER"/>
    <property type="match status" value="1"/>
</dbReference>
<dbReference type="InterPro" id="IPR017871">
    <property type="entry name" value="ABC_transporter-like_CS"/>
</dbReference>
<evidence type="ECO:0000256" key="2">
    <source>
        <dbReference type="ARBA" id="ARBA00005417"/>
    </source>
</evidence>
<keyword evidence="13" id="KW-1185">Reference proteome</keyword>
<dbReference type="PROSITE" id="PS00211">
    <property type="entry name" value="ABC_TRANSPORTER_1"/>
    <property type="match status" value="1"/>
</dbReference>